<dbReference type="GO" id="GO:0016874">
    <property type="term" value="F:ligase activity"/>
    <property type="evidence" value="ECO:0007669"/>
    <property type="project" value="UniProtKB-KW"/>
</dbReference>
<accession>A0A2Z2IWC1</accession>
<keyword evidence="3" id="KW-0658">Purine biosynthesis</keyword>
<organism evidence="8 9">
    <name type="scientific">Corynebacterium striatum</name>
    <dbReference type="NCBI Taxonomy" id="43770"/>
    <lineage>
        <taxon>Bacteria</taxon>
        <taxon>Bacillati</taxon>
        <taxon>Actinomycetota</taxon>
        <taxon>Actinomycetes</taxon>
        <taxon>Mycobacteriales</taxon>
        <taxon>Corynebacteriaceae</taxon>
        <taxon>Corynebacterium</taxon>
    </lineage>
</organism>
<reference evidence="8 9" key="1">
    <citation type="submission" date="2017-05" db="EMBL/GenBank/DDBJ databases">
        <title>Complete genome sequence of Corynebacterium striatum KC-Na-1 isolated from Neophocaena asiaeorientalis in Korea.</title>
        <authorList>
            <person name="Kim J.H."/>
            <person name="Lee K."/>
        </authorList>
    </citation>
    <scope>NUCLEOTIDE SEQUENCE [LARGE SCALE GENOMIC DNA]</scope>
    <source>
        <strain evidence="8 9">KC-Na-01</strain>
    </source>
</reference>
<evidence type="ECO:0000256" key="6">
    <source>
        <dbReference type="PROSITE-ProRule" id="PRU00409"/>
    </source>
</evidence>
<dbReference type="PANTHER" id="PTHR43055:SF1">
    <property type="entry name" value="FORMATE-DEPENDENT PHOSPHORIBOSYLGLYCINAMIDE FORMYLTRANSFERASE"/>
    <property type="match status" value="1"/>
</dbReference>
<keyword evidence="8" id="KW-0808">Transferase</keyword>
<evidence type="ECO:0000256" key="2">
    <source>
        <dbReference type="ARBA" id="ARBA00022741"/>
    </source>
</evidence>
<keyword evidence="1" id="KW-0436">Ligase</keyword>
<dbReference type="Pfam" id="PF22660">
    <property type="entry name" value="RS_preATP-grasp-like"/>
    <property type="match status" value="1"/>
</dbReference>
<gene>
    <name evidence="8" type="ORF">CBE89_02490</name>
</gene>
<dbReference type="SUPFAM" id="SSF56059">
    <property type="entry name" value="Glutathione synthetase ATP-binding domain-like"/>
    <property type="match status" value="1"/>
</dbReference>
<dbReference type="Proteomes" id="UP000250197">
    <property type="component" value="Chromosome"/>
</dbReference>
<dbReference type="Pfam" id="PF02222">
    <property type="entry name" value="ATP-grasp"/>
    <property type="match status" value="1"/>
</dbReference>
<dbReference type="InterPro" id="IPR011054">
    <property type="entry name" value="Rudment_hybrid_motif"/>
</dbReference>
<evidence type="ECO:0000313" key="8">
    <source>
        <dbReference type="EMBL" id="ART20490.1"/>
    </source>
</evidence>
<dbReference type="Gene3D" id="3.30.1490.20">
    <property type="entry name" value="ATP-grasp fold, A domain"/>
    <property type="match status" value="1"/>
</dbReference>
<protein>
    <submittedName>
        <fullName evidence="8">Phosphoribosylglycinamide formyltransferase 2</fullName>
    </submittedName>
</protein>
<dbReference type="RefSeq" id="WP_086890658.1">
    <property type="nucleotide sequence ID" value="NZ_CP021252.1"/>
</dbReference>
<dbReference type="InterPro" id="IPR011761">
    <property type="entry name" value="ATP-grasp"/>
</dbReference>
<proteinExistence type="predicted"/>
<dbReference type="Gene3D" id="3.40.50.20">
    <property type="match status" value="1"/>
</dbReference>
<evidence type="ECO:0000256" key="1">
    <source>
        <dbReference type="ARBA" id="ARBA00022598"/>
    </source>
</evidence>
<evidence type="ECO:0000256" key="5">
    <source>
        <dbReference type="ARBA" id="ARBA00025704"/>
    </source>
</evidence>
<dbReference type="GO" id="GO:0046872">
    <property type="term" value="F:metal ion binding"/>
    <property type="evidence" value="ECO:0007669"/>
    <property type="project" value="InterPro"/>
</dbReference>
<dbReference type="NCBIfam" id="NF006766">
    <property type="entry name" value="PRK09288.1"/>
    <property type="match status" value="1"/>
</dbReference>
<dbReference type="SUPFAM" id="SSF51246">
    <property type="entry name" value="Rudiment single hybrid motif"/>
    <property type="match status" value="1"/>
</dbReference>
<dbReference type="GO" id="GO:0006164">
    <property type="term" value="P:purine nucleotide biosynthetic process"/>
    <property type="evidence" value="ECO:0007669"/>
    <property type="project" value="UniProtKB-KW"/>
</dbReference>
<evidence type="ECO:0000313" key="9">
    <source>
        <dbReference type="Proteomes" id="UP000250197"/>
    </source>
</evidence>
<keyword evidence="2 6" id="KW-0547">Nucleotide-binding</keyword>
<evidence type="ECO:0000259" key="7">
    <source>
        <dbReference type="PROSITE" id="PS50975"/>
    </source>
</evidence>
<dbReference type="AlphaFoldDB" id="A0A2Z2IWC1"/>
<dbReference type="KEGG" id="cstr:CBE89_02490"/>
<dbReference type="Pfam" id="PF21244">
    <property type="entry name" value="PurT_C"/>
    <property type="match status" value="1"/>
</dbReference>
<feature type="domain" description="ATP-grasp" evidence="7">
    <location>
        <begin position="126"/>
        <end position="320"/>
    </location>
</feature>
<dbReference type="GO" id="GO:0005524">
    <property type="term" value="F:ATP binding"/>
    <property type="evidence" value="ECO:0007669"/>
    <property type="project" value="UniProtKB-UniRule"/>
</dbReference>
<dbReference type="InterPro" id="IPR003135">
    <property type="entry name" value="ATP-grasp_carboxylate-amine"/>
</dbReference>
<dbReference type="InterPro" id="IPR048740">
    <property type="entry name" value="PurT_C"/>
</dbReference>
<dbReference type="PROSITE" id="PS50975">
    <property type="entry name" value="ATP_GRASP"/>
    <property type="match status" value="1"/>
</dbReference>
<dbReference type="GO" id="GO:0005829">
    <property type="term" value="C:cytosol"/>
    <property type="evidence" value="ECO:0007669"/>
    <property type="project" value="TreeGrafter"/>
</dbReference>
<dbReference type="Gene3D" id="3.30.470.20">
    <property type="entry name" value="ATP-grasp fold, B domain"/>
    <property type="match status" value="1"/>
</dbReference>
<evidence type="ECO:0000256" key="3">
    <source>
        <dbReference type="ARBA" id="ARBA00022755"/>
    </source>
</evidence>
<sequence length="454" mass="48928">MNISGDYAGHIGTPLTANATKVLLLGAGELGKQLVVAFQNLGLEVHAVDRYAGAPAQQLAHFSYIADITDAAKVVELAERIRPHYVVPEVEMVAVDALSRLEAETDAVVIPSAHACELTHNRQSIREAAENIGLPVSAYRFAASQEELAAAVEELGYPCIVKPDVTTSGKGHMVVRDAEEIAEAWNLVRRVSSDENRVVAERFVDFDYEVTLLAVRSIDSVSGKLCTWFSEPIGHRHENGDLVESWQPIAMSEIALENARSVAARISNELGGRGVYGVELFVSGDDVYFSSVSPRPSDTAMLTDYTQRFSEFELHARAILGYPIDVTLTSPGASVVLHSDEEVDDVAYTGIAEAMAFEETDVRLFGKPGAYKGRRMGLVSTTAEEVEVARDRAALAAAKISVSPTPGATVRSSVQAIDLDAANSSDIEVIEVPEPVVEVDPVLTRSADDSNNLY</sequence>
<dbReference type="EMBL" id="CP021252">
    <property type="protein sequence ID" value="ART20490.1"/>
    <property type="molecule type" value="Genomic_DNA"/>
</dbReference>
<dbReference type="InterPro" id="IPR013815">
    <property type="entry name" value="ATP_grasp_subdomain_1"/>
</dbReference>
<dbReference type="InterPro" id="IPR016185">
    <property type="entry name" value="PreATP-grasp_dom_sf"/>
</dbReference>
<dbReference type="SUPFAM" id="SSF52440">
    <property type="entry name" value="PreATP-grasp domain"/>
    <property type="match status" value="1"/>
</dbReference>
<name>A0A2Z2IWC1_CORST</name>
<dbReference type="GO" id="GO:0016740">
    <property type="term" value="F:transferase activity"/>
    <property type="evidence" value="ECO:0007669"/>
    <property type="project" value="UniProtKB-KW"/>
</dbReference>
<keyword evidence="4 6" id="KW-0067">ATP-binding</keyword>
<evidence type="ECO:0000256" key="4">
    <source>
        <dbReference type="ARBA" id="ARBA00022840"/>
    </source>
</evidence>
<dbReference type="PANTHER" id="PTHR43055">
    <property type="entry name" value="FORMATE-DEPENDENT PHOSPHORIBOSYLGLYCINAMIDE FORMYLTRANSFERASE"/>
    <property type="match status" value="1"/>
</dbReference>
<dbReference type="InterPro" id="IPR054350">
    <property type="entry name" value="PurT/PurK_preATP-grasp"/>
</dbReference>
<comment type="pathway">
    <text evidence="5">Purine metabolism.</text>
</comment>